<keyword evidence="2" id="KW-1185">Reference proteome</keyword>
<dbReference type="PANTHER" id="PTHR31579:SF49">
    <property type="entry name" value="DUF506 FAMILY PROTEIN"/>
    <property type="match status" value="1"/>
</dbReference>
<reference evidence="1 2" key="1">
    <citation type="submission" date="2024-06" db="EMBL/GenBank/DDBJ databases">
        <title>A chromosome level genome sequence of Diviner's sage (Salvia divinorum).</title>
        <authorList>
            <person name="Ford S.A."/>
            <person name="Ro D.-K."/>
            <person name="Ness R.W."/>
            <person name="Phillips M.A."/>
        </authorList>
    </citation>
    <scope>NUCLEOTIDE SEQUENCE [LARGE SCALE GENOMIC DNA]</scope>
    <source>
        <strain evidence="1">SAF-2024a</strain>
        <tissue evidence="1">Leaf</tissue>
    </source>
</reference>
<dbReference type="PANTHER" id="PTHR31579">
    <property type="entry name" value="OS03G0796600 PROTEIN"/>
    <property type="match status" value="1"/>
</dbReference>
<evidence type="ECO:0000313" key="2">
    <source>
        <dbReference type="Proteomes" id="UP001567538"/>
    </source>
</evidence>
<dbReference type="AlphaFoldDB" id="A0ABD1ILC8"/>
<gene>
    <name evidence="1" type="ORF">AAHA92_03746</name>
</gene>
<dbReference type="InterPro" id="IPR006502">
    <property type="entry name" value="PDDEXK-like"/>
</dbReference>
<dbReference type="EMBL" id="JBEAFC010000002">
    <property type="protein sequence ID" value="KAL1568373.1"/>
    <property type="molecule type" value="Genomic_DNA"/>
</dbReference>
<evidence type="ECO:0000313" key="1">
    <source>
        <dbReference type="EMBL" id="KAL1568373.1"/>
    </source>
</evidence>
<accession>A0ABD1ILC8</accession>
<sequence>MRAEIFLGCRVDRKSGVDEDDDFCLGGFHDLDDEQQYSISDDDCGGEAEERRIYWESQHLLLQEILKQYNAVGSKLREEMKRQIEIARESSRSTLCLRRAAVNQLCSKGLNAALCFSHWKPTHNTPAGWHEYIEVRVNTQGKKKQIPFVVEVGFMEEFRMAKASEEYKKLIKQVPEMYIGKWEHMKAIIRLLCEAAKKSSEEQKIHMGPWRNKTFMQMKWSPSSSSNPMPTTFKFA</sequence>
<dbReference type="Pfam" id="PF04720">
    <property type="entry name" value="PDDEXK_6"/>
    <property type="match status" value="1"/>
</dbReference>
<dbReference type="Proteomes" id="UP001567538">
    <property type="component" value="Unassembled WGS sequence"/>
</dbReference>
<name>A0ABD1ILC8_SALDI</name>
<dbReference type="NCBIfam" id="TIGR01615">
    <property type="entry name" value="A_thal_3542"/>
    <property type="match status" value="1"/>
</dbReference>
<comment type="caution">
    <text evidence="1">The sequence shown here is derived from an EMBL/GenBank/DDBJ whole genome shotgun (WGS) entry which is preliminary data.</text>
</comment>
<protein>
    <submittedName>
        <fullName evidence="1">Uncharacterized protein</fullName>
    </submittedName>
</protein>
<organism evidence="1 2">
    <name type="scientific">Salvia divinorum</name>
    <name type="common">Maria pastora</name>
    <name type="synonym">Diviner's sage</name>
    <dbReference type="NCBI Taxonomy" id="28513"/>
    <lineage>
        <taxon>Eukaryota</taxon>
        <taxon>Viridiplantae</taxon>
        <taxon>Streptophyta</taxon>
        <taxon>Embryophyta</taxon>
        <taxon>Tracheophyta</taxon>
        <taxon>Spermatophyta</taxon>
        <taxon>Magnoliopsida</taxon>
        <taxon>eudicotyledons</taxon>
        <taxon>Gunneridae</taxon>
        <taxon>Pentapetalae</taxon>
        <taxon>asterids</taxon>
        <taxon>lamiids</taxon>
        <taxon>Lamiales</taxon>
        <taxon>Lamiaceae</taxon>
        <taxon>Nepetoideae</taxon>
        <taxon>Mentheae</taxon>
        <taxon>Salviinae</taxon>
        <taxon>Salvia</taxon>
        <taxon>Salvia subgen. Calosphace</taxon>
    </lineage>
</organism>
<proteinExistence type="predicted"/>